<sequence length="203" mass="22727">MVGGLSTLVALRHRLIAKQQSEGDKDASSLTTVDLTEGTPVTREDEEPEKSEARVPSTEPTLEPSLAKKKRKVQKEAAEESNTSVNLLEKGFALVPFVDKIYCQHVQRENVGIPTLRTFLSEKEKNIKSLNSWVTKLEEEERGAEILMLEGVEKTLNERTTKLEEEKRAGFSKVSAYNKVVDGQIVEVPIDKLPEVRTLEVPK</sequence>
<evidence type="ECO:0000313" key="3">
    <source>
        <dbReference type="EMBL" id="MED6137849.1"/>
    </source>
</evidence>
<evidence type="ECO:0000313" key="4">
    <source>
        <dbReference type="Proteomes" id="UP001341840"/>
    </source>
</evidence>
<accession>A0ABU6SNZ3</accession>
<keyword evidence="1" id="KW-0175">Coiled coil</keyword>
<dbReference type="Proteomes" id="UP001341840">
    <property type="component" value="Unassembled WGS sequence"/>
</dbReference>
<organism evidence="3 4">
    <name type="scientific">Stylosanthes scabra</name>
    <dbReference type="NCBI Taxonomy" id="79078"/>
    <lineage>
        <taxon>Eukaryota</taxon>
        <taxon>Viridiplantae</taxon>
        <taxon>Streptophyta</taxon>
        <taxon>Embryophyta</taxon>
        <taxon>Tracheophyta</taxon>
        <taxon>Spermatophyta</taxon>
        <taxon>Magnoliopsida</taxon>
        <taxon>eudicotyledons</taxon>
        <taxon>Gunneridae</taxon>
        <taxon>Pentapetalae</taxon>
        <taxon>rosids</taxon>
        <taxon>fabids</taxon>
        <taxon>Fabales</taxon>
        <taxon>Fabaceae</taxon>
        <taxon>Papilionoideae</taxon>
        <taxon>50 kb inversion clade</taxon>
        <taxon>dalbergioids sensu lato</taxon>
        <taxon>Dalbergieae</taxon>
        <taxon>Pterocarpus clade</taxon>
        <taxon>Stylosanthes</taxon>
    </lineage>
</organism>
<keyword evidence="4" id="KW-1185">Reference proteome</keyword>
<feature type="coiled-coil region" evidence="1">
    <location>
        <begin position="120"/>
        <end position="169"/>
    </location>
</feature>
<name>A0ABU6SNZ3_9FABA</name>
<dbReference type="EMBL" id="JASCZI010061161">
    <property type="protein sequence ID" value="MED6137849.1"/>
    <property type="molecule type" value="Genomic_DNA"/>
</dbReference>
<protein>
    <submittedName>
        <fullName evidence="3">Uncharacterized protein</fullName>
    </submittedName>
</protein>
<proteinExistence type="predicted"/>
<feature type="region of interest" description="Disordered" evidence="2">
    <location>
        <begin position="17"/>
        <end position="80"/>
    </location>
</feature>
<evidence type="ECO:0000256" key="1">
    <source>
        <dbReference type="SAM" id="Coils"/>
    </source>
</evidence>
<gene>
    <name evidence="3" type="ORF">PIB30_068893</name>
</gene>
<comment type="caution">
    <text evidence="3">The sequence shown here is derived from an EMBL/GenBank/DDBJ whole genome shotgun (WGS) entry which is preliminary data.</text>
</comment>
<evidence type="ECO:0000256" key="2">
    <source>
        <dbReference type="SAM" id="MobiDB-lite"/>
    </source>
</evidence>
<reference evidence="3 4" key="1">
    <citation type="journal article" date="2023" name="Plants (Basel)">
        <title>Bridging the Gap: Combining Genomics and Transcriptomics Approaches to Understand Stylosanthes scabra, an Orphan Legume from the Brazilian Caatinga.</title>
        <authorList>
            <person name="Ferreira-Neto J.R.C."/>
            <person name="da Silva M.D."/>
            <person name="Binneck E."/>
            <person name="de Melo N.F."/>
            <person name="da Silva R.H."/>
            <person name="de Melo A.L.T.M."/>
            <person name="Pandolfi V."/>
            <person name="Bustamante F.O."/>
            <person name="Brasileiro-Vidal A.C."/>
            <person name="Benko-Iseppon A.M."/>
        </authorList>
    </citation>
    <scope>NUCLEOTIDE SEQUENCE [LARGE SCALE GENOMIC DNA]</scope>
    <source>
        <tissue evidence="3">Leaves</tissue>
    </source>
</reference>